<dbReference type="RefSeq" id="YP_010667079.1">
    <property type="nucleotide sequence ID" value="NC_070948.1"/>
</dbReference>
<protein>
    <submittedName>
        <fullName evidence="1">Uncharacterized protein</fullName>
    </submittedName>
</protein>
<sequence>MNQGELLGRILAGMGYTQHSLDYFDGSCICGWSAEDVPDDPAFDDLSLNELFEAHVGEAAA</sequence>
<proteinExistence type="predicted"/>
<dbReference type="Proteomes" id="UP000319811">
    <property type="component" value="Segment"/>
</dbReference>
<organism evidence="1 2">
    <name type="scientific">Gordonia phage Mollymur</name>
    <dbReference type="NCBI Taxonomy" id="2590895"/>
    <lineage>
        <taxon>Viruses</taxon>
        <taxon>Duplodnaviria</taxon>
        <taxon>Heunggongvirae</taxon>
        <taxon>Uroviricota</taxon>
        <taxon>Caudoviricetes</taxon>
        <taxon>Mollymurvirus</taxon>
        <taxon>Mollymurvirus mollymur</taxon>
    </lineage>
</organism>
<reference evidence="1 2" key="1">
    <citation type="submission" date="2019-05" db="EMBL/GenBank/DDBJ databases">
        <authorList>
            <person name="Murphy M.E."/>
            <person name="Alvaro L.E."/>
            <person name="Baker K.N."/>
            <person name="Baxter I.S."/>
            <person name="Brown M.R."/>
            <person name="Driscoll K.D."/>
            <person name="Elrubaie J.M."/>
            <person name="Feith S.L."/>
            <person name="Indihar D.F."/>
            <person name="Knoch V.T."/>
            <person name="Koirtyohann K.M."/>
            <person name="Kratz M.A."/>
            <person name="Lear A.H."/>
            <person name="Lindblom K.E."/>
            <person name="Marcus E.R."/>
            <person name="Sensor R."/>
            <person name="Sherman S.J."/>
            <person name="Swift V.R."/>
            <person name="White K.E."/>
            <person name="Wills S.J."/>
            <person name="Gatt S.M."/>
            <person name="Lohbauer S.A."/>
            <person name="Power T.R."/>
            <person name="Rosales K.A."/>
            <person name="Sisson B.M."/>
            <person name="Isern S."/>
            <person name="Michael S.F."/>
            <person name="Monti D.L."/>
            <person name="Garlena R.A."/>
            <person name="Russell D.A."/>
            <person name="Pope W.H."/>
            <person name="Jacobs-Sera D."/>
            <person name="Hatfull G.F."/>
        </authorList>
    </citation>
    <scope>NUCLEOTIDE SEQUENCE [LARGE SCALE GENOMIC DNA]</scope>
</reference>
<gene>
    <name evidence="1" type="primary">108</name>
    <name evidence="1" type="ORF">SEA_MOLLYMUR_108</name>
</gene>
<dbReference type="GeneID" id="77943191"/>
<dbReference type="EMBL" id="MK977705">
    <property type="protein sequence ID" value="QDF15468.1"/>
    <property type="molecule type" value="Genomic_DNA"/>
</dbReference>
<dbReference type="KEGG" id="vg:77943191"/>
<keyword evidence="2" id="KW-1185">Reference proteome</keyword>
<accession>A0A4Y6EA59</accession>
<name>A0A4Y6EA59_9CAUD</name>
<evidence type="ECO:0000313" key="1">
    <source>
        <dbReference type="EMBL" id="QDF15468.1"/>
    </source>
</evidence>
<evidence type="ECO:0000313" key="2">
    <source>
        <dbReference type="Proteomes" id="UP000319811"/>
    </source>
</evidence>